<dbReference type="GO" id="GO:0003735">
    <property type="term" value="F:structural constituent of ribosome"/>
    <property type="evidence" value="ECO:0007669"/>
    <property type="project" value="InterPro"/>
</dbReference>
<feature type="region of interest" description="Disordered" evidence="8">
    <location>
        <begin position="461"/>
        <end position="496"/>
    </location>
</feature>
<dbReference type="InterPro" id="IPR014722">
    <property type="entry name" value="Rib_uL2_dom2"/>
</dbReference>
<keyword evidence="5" id="KW-0687">Ribonucleoprotein</keyword>
<feature type="domain" description="Large ribosomal subunit protein uL2 RNA-binding" evidence="10">
    <location>
        <begin position="248"/>
        <end position="324"/>
    </location>
</feature>
<evidence type="ECO:0000256" key="3">
    <source>
        <dbReference type="ARBA" id="ARBA00022980"/>
    </source>
</evidence>
<dbReference type="InterPro" id="IPR022666">
    <property type="entry name" value="Ribosomal_uL2_RNA-bd_dom"/>
</dbReference>
<feature type="compositionally biased region" description="Polar residues" evidence="8">
    <location>
        <begin position="474"/>
        <end position="483"/>
    </location>
</feature>
<dbReference type="GO" id="GO:0003723">
    <property type="term" value="F:RNA binding"/>
    <property type="evidence" value="ECO:0007669"/>
    <property type="project" value="InterPro"/>
</dbReference>
<dbReference type="InterPro" id="IPR002171">
    <property type="entry name" value="Ribosomal_uL2"/>
</dbReference>
<dbReference type="Gene3D" id="2.30.30.30">
    <property type="match status" value="1"/>
</dbReference>
<dbReference type="InterPro" id="IPR012340">
    <property type="entry name" value="NA-bd_OB-fold"/>
</dbReference>
<dbReference type="AlphaFoldDB" id="A0A8H3YXX8"/>
<comment type="similarity">
    <text evidence="2">Belongs to the universal ribosomal protein uL2 family.</text>
</comment>
<reference evidence="11 12" key="1">
    <citation type="submission" date="2019-11" db="EMBL/GenBank/DDBJ databases">
        <title>Venturia inaequalis Genome Resource.</title>
        <authorList>
            <person name="Lichtner F.J."/>
        </authorList>
    </citation>
    <scope>NUCLEOTIDE SEQUENCE [LARGE SCALE GENOMIC DNA]</scope>
    <source>
        <strain evidence="11">Bline_iso_100314</strain>
    </source>
</reference>
<proteinExistence type="inferred from homology"/>
<dbReference type="SMART" id="SM01383">
    <property type="entry name" value="Ribosomal_L2"/>
    <property type="match status" value="1"/>
</dbReference>
<evidence type="ECO:0000256" key="6">
    <source>
        <dbReference type="ARBA" id="ARBA00037226"/>
    </source>
</evidence>
<name>A0A8H3YXX8_VENIN</name>
<dbReference type="GO" id="GO:0016740">
    <property type="term" value="F:transferase activity"/>
    <property type="evidence" value="ECO:0007669"/>
    <property type="project" value="InterPro"/>
</dbReference>
<keyword evidence="4" id="KW-0496">Mitochondrion</keyword>
<dbReference type="InterPro" id="IPR008991">
    <property type="entry name" value="Translation_prot_SH3-like_sf"/>
</dbReference>
<comment type="subcellular location">
    <subcellularLocation>
        <location evidence="1">Mitochondrion</location>
    </subcellularLocation>
</comment>
<dbReference type="Pfam" id="PF00181">
    <property type="entry name" value="Ribosomal_L2_N"/>
    <property type="match status" value="1"/>
</dbReference>
<dbReference type="PANTHER" id="PTHR13691:SF5">
    <property type="entry name" value="LARGE RIBOSOMAL SUBUNIT PROTEIN UL2M"/>
    <property type="match status" value="1"/>
</dbReference>
<dbReference type="Pfam" id="PF03947">
    <property type="entry name" value="Ribosomal_L2_C"/>
    <property type="match status" value="1"/>
</dbReference>
<dbReference type="SUPFAM" id="SSF50104">
    <property type="entry name" value="Translation proteins SH3-like domain"/>
    <property type="match status" value="1"/>
</dbReference>
<dbReference type="GO" id="GO:0032543">
    <property type="term" value="P:mitochondrial translation"/>
    <property type="evidence" value="ECO:0007669"/>
    <property type="project" value="TreeGrafter"/>
</dbReference>
<evidence type="ECO:0000256" key="4">
    <source>
        <dbReference type="ARBA" id="ARBA00023128"/>
    </source>
</evidence>
<evidence type="ECO:0000256" key="1">
    <source>
        <dbReference type="ARBA" id="ARBA00004173"/>
    </source>
</evidence>
<dbReference type="NCBIfam" id="TIGR01171">
    <property type="entry name" value="rplB_bact"/>
    <property type="match status" value="1"/>
</dbReference>
<sequence length="518" mass="56298">MHDHVRPLHKRILQSKWIRTQASISCKAFFGHQFKAPKIWLCTGVQLATNGDVHTGSARHNRASVGAGVYAGAIAGGPPGVLVAQTEGGHARGAEAGSHFGYEGERVWAAQFMEVSFKFSSALDPEDKDHSKTIAKIQLEDVADLKTRGLRASQDFVPQCPIARLYRGYATVVGEPTRSSVAPALTKAPTPEFGGPETREKASNAILRSYKPRTPGIRHLKRPINDHLYKGKPHRPLTLAKVGHGKGGRNHTGKITMRHHGGGHRRRIRTVDFERKAPGEHIVERIEYDPNRSAHLALLTQTKTGKKSYIIAAEGMREGDTTTSYRAGIPGELLKSMGGVMDPGMLAAKTAFRGNCLPLHLVPSGTQVYNVGSTKGKGAVFCRSAGTYAVVVGKDDQPGKKLRHVIVKLQSGEVRKVDKDACATIGVASNPHWHFRQLGKAGRSRWLNIRPTVRGLAMNACDHPHGGGRGKSKGNVNPTSPWGTPSKGGFKTRGVRNVNKWVVTERVRNQGKRRSKSA</sequence>
<feature type="domain" description="Large ribosomal subunit protein uL2 C-terminal" evidence="9">
    <location>
        <begin position="351"/>
        <end position="485"/>
    </location>
</feature>
<dbReference type="InterPro" id="IPR014726">
    <property type="entry name" value="Ribosomal_uL2_dom3"/>
</dbReference>
<comment type="caution">
    <text evidence="11">The sequence shown here is derived from an EMBL/GenBank/DDBJ whole genome shotgun (WGS) entry which is preliminary data.</text>
</comment>
<dbReference type="FunFam" id="2.40.50.140:FF:000128">
    <property type="entry name" value="50S ribosomal protein L2"/>
    <property type="match status" value="1"/>
</dbReference>
<organism evidence="11 12">
    <name type="scientific">Venturia inaequalis</name>
    <name type="common">Apple scab fungus</name>
    <dbReference type="NCBI Taxonomy" id="5025"/>
    <lineage>
        <taxon>Eukaryota</taxon>
        <taxon>Fungi</taxon>
        <taxon>Dikarya</taxon>
        <taxon>Ascomycota</taxon>
        <taxon>Pezizomycotina</taxon>
        <taxon>Dothideomycetes</taxon>
        <taxon>Pleosporomycetidae</taxon>
        <taxon>Venturiales</taxon>
        <taxon>Venturiaceae</taxon>
        <taxon>Venturia</taxon>
    </lineage>
</organism>
<accession>A0A8H3YXX8</accession>
<dbReference type="PANTHER" id="PTHR13691">
    <property type="entry name" value="RIBOSOMAL PROTEIN L2"/>
    <property type="match status" value="1"/>
</dbReference>
<dbReference type="GO" id="GO:0005762">
    <property type="term" value="C:mitochondrial large ribosomal subunit"/>
    <property type="evidence" value="ECO:0007669"/>
    <property type="project" value="TreeGrafter"/>
</dbReference>
<evidence type="ECO:0000256" key="8">
    <source>
        <dbReference type="SAM" id="MobiDB-lite"/>
    </source>
</evidence>
<evidence type="ECO:0000259" key="10">
    <source>
        <dbReference type="SMART" id="SM01383"/>
    </source>
</evidence>
<dbReference type="SUPFAM" id="SSF50249">
    <property type="entry name" value="Nucleic acid-binding proteins"/>
    <property type="match status" value="1"/>
</dbReference>
<feature type="compositionally biased region" description="Basic residues" evidence="8">
    <location>
        <begin position="243"/>
        <end position="265"/>
    </location>
</feature>
<evidence type="ECO:0000313" key="11">
    <source>
        <dbReference type="EMBL" id="KAE9973752.1"/>
    </source>
</evidence>
<evidence type="ECO:0000256" key="5">
    <source>
        <dbReference type="ARBA" id="ARBA00023274"/>
    </source>
</evidence>
<dbReference type="Proteomes" id="UP000433883">
    <property type="component" value="Unassembled WGS sequence"/>
</dbReference>
<evidence type="ECO:0000256" key="7">
    <source>
        <dbReference type="ARBA" id="ARBA00069872"/>
    </source>
</evidence>
<dbReference type="Gene3D" id="4.10.950.10">
    <property type="entry name" value="Ribosomal protein L2, domain 3"/>
    <property type="match status" value="1"/>
</dbReference>
<dbReference type="InterPro" id="IPR022669">
    <property type="entry name" value="Ribosomal_uL2_C"/>
</dbReference>
<dbReference type="FunFam" id="4.10.950.10:FF:000001">
    <property type="entry name" value="50S ribosomal protein L2"/>
    <property type="match status" value="1"/>
</dbReference>
<dbReference type="InterPro" id="IPR005880">
    <property type="entry name" value="Ribosomal_uL2_bac/org-type"/>
</dbReference>
<keyword evidence="3" id="KW-0689">Ribosomal protein</keyword>
<gene>
    <name evidence="11" type="ORF">BLS_003447</name>
</gene>
<evidence type="ECO:0000259" key="9">
    <source>
        <dbReference type="SMART" id="SM01382"/>
    </source>
</evidence>
<dbReference type="SMART" id="SM01382">
    <property type="entry name" value="Ribosomal_L2_C"/>
    <property type="match status" value="1"/>
</dbReference>
<feature type="region of interest" description="Disordered" evidence="8">
    <location>
        <begin position="226"/>
        <end position="265"/>
    </location>
</feature>
<comment type="function">
    <text evidence="6">Component of the mitochondrial ribosome (mitoribosome), a dedicated translation machinery responsible for the synthesis of mitochondrial genome-encoded proteins, including at least some of the essential transmembrane subunits of the mitochondrial respiratory chain. The mitoribosomes are attached to the mitochondrial inner membrane and translation products are cotranslationally integrated into the membrane.</text>
</comment>
<protein>
    <recommendedName>
        <fullName evidence="7">Large ribosomal subunit protein uL2m</fullName>
    </recommendedName>
</protein>
<dbReference type="EMBL" id="WNWQ01000224">
    <property type="protein sequence ID" value="KAE9973752.1"/>
    <property type="molecule type" value="Genomic_DNA"/>
</dbReference>
<evidence type="ECO:0000256" key="2">
    <source>
        <dbReference type="ARBA" id="ARBA00005636"/>
    </source>
</evidence>
<evidence type="ECO:0000313" key="12">
    <source>
        <dbReference type="Proteomes" id="UP000433883"/>
    </source>
</evidence>
<dbReference type="Gene3D" id="2.40.50.140">
    <property type="entry name" value="Nucleic acid-binding proteins"/>
    <property type="match status" value="1"/>
</dbReference>